<dbReference type="InterPro" id="IPR000182">
    <property type="entry name" value="GNAT_dom"/>
</dbReference>
<keyword evidence="2" id="KW-0808">Transferase</keyword>
<dbReference type="PANTHER" id="PTHR37817">
    <property type="entry name" value="N-ACETYLTRANSFERASE EIS"/>
    <property type="match status" value="1"/>
</dbReference>
<dbReference type="InterPro" id="IPR041380">
    <property type="entry name" value="Acetyltransf_17"/>
</dbReference>
<dbReference type="RefSeq" id="WP_308127534.1">
    <property type="nucleotide sequence ID" value="NZ_JAHKRM010000048.1"/>
</dbReference>
<name>A0ABW4GL73_9ACTN</name>
<sequence>MDIRDVTSDDLDAVLDLRMRAFGPIPAADRERWRQGTLPALTEGRYVGVFDGPRLVAAARLRPFTQWWHGKPQPMAGVAAVTVNPEDRGKGIGGRLMRATVERAVALGDAVSALYPATTPLYRSAGYEHAGARHRVRLRAESLRTIPPSGEVKLRRMGPGDAAELVSVLRQAHGAARASGPVSCDERTWGRLLESENDFLYLAQDGYVIYRWQGQDIEVDNLVAGSEETSRALWSLVGSASSMAEHVTASVAPDDPVLWLLRERSTEQVELVRWMSRVLDVAAAVERRGYPAVVAGDAVVEVADRLRPGNTGRWRLEFSGGAGAATPLGDSAASGPVLSINGFSALYAGIPAATLRRSGLMSGHERYDELLDAAFAAKPYMLDYF</sequence>
<dbReference type="Proteomes" id="UP001597097">
    <property type="component" value="Unassembled WGS sequence"/>
</dbReference>
<dbReference type="InterPro" id="IPR016181">
    <property type="entry name" value="Acyl_CoA_acyltransferase"/>
</dbReference>
<dbReference type="Pfam" id="PF17668">
    <property type="entry name" value="Acetyltransf_17"/>
    <property type="match status" value="1"/>
</dbReference>
<reference evidence="3" key="1">
    <citation type="journal article" date="2019" name="Int. J. Syst. Evol. Microbiol.">
        <title>The Global Catalogue of Microorganisms (GCM) 10K type strain sequencing project: providing services to taxonomists for standard genome sequencing and annotation.</title>
        <authorList>
            <consortium name="The Broad Institute Genomics Platform"/>
            <consortium name="The Broad Institute Genome Sequencing Center for Infectious Disease"/>
            <person name="Wu L."/>
            <person name="Ma J."/>
        </authorList>
    </citation>
    <scope>NUCLEOTIDE SEQUENCE [LARGE SCALE GENOMIC DNA]</scope>
    <source>
        <strain evidence="3">CGMCC 1.15399</strain>
    </source>
</reference>
<gene>
    <name evidence="2" type="primary">eis</name>
    <name evidence="2" type="ORF">ACFSJ0_39155</name>
</gene>
<dbReference type="PANTHER" id="PTHR37817:SF1">
    <property type="entry name" value="N-ACETYLTRANSFERASE EIS"/>
    <property type="match status" value="1"/>
</dbReference>
<protein>
    <submittedName>
        <fullName evidence="2">Enhanced intracellular survival protein Eis</fullName>
        <ecNumber evidence="2">2.3.1.-</ecNumber>
    </submittedName>
</protein>
<feature type="domain" description="N-acetyltransferase" evidence="1">
    <location>
        <begin position="1"/>
        <end position="147"/>
    </location>
</feature>
<evidence type="ECO:0000313" key="3">
    <source>
        <dbReference type="Proteomes" id="UP001597097"/>
    </source>
</evidence>
<organism evidence="2 3">
    <name type="scientific">Nonomuraea guangzhouensis</name>
    <dbReference type="NCBI Taxonomy" id="1291555"/>
    <lineage>
        <taxon>Bacteria</taxon>
        <taxon>Bacillati</taxon>
        <taxon>Actinomycetota</taxon>
        <taxon>Actinomycetes</taxon>
        <taxon>Streptosporangiales</taxon>
        <taxon>Streptosporangiaceae</taxon>
        <taxon>Nonomuraea</taxon>
    </lineage>
</organism>
<keyword evidence="2" id="KW-0012">Acyltransferase</keyword>
<dbReference type="EC" id="2.3.1.-" evidence="2"/>
<dbReference type="InterPro" id="IPR051554">
    <property type="entry name" value="Acetyltransferase_Eis"/>
</dbReference>
<dbReference type="PROSITE" id="PS51186">
    <property type="entry name" value="GNAT"/>
    <property type="match status" value="1"/>
</dbReference>
<dbReference type="InterPro" id="IPR036527">
    <property type="entry name" value="SCP2_sterol-bd_dom_sf"/>
</dbReference>
<dbReference type="SUPFAM" id="SSF55718">
    <property type="entry name" value="SCP-like"/>
    <property type="match status" value="1"/>
</dbReference>
<comment type="caution">
    <text evidence="2">The sequence shown here is derived from an EMBL/GenBank/DDBJ whole genome shotgun (WGS) entry which is preliminary data.</text>
</comment>
<evidence type="ECO:0000259" key="1">
    <source>
        <dbReference type="PROSITE" id="PS51186"/>
    </source>
</evidence>
<proteinExistence type="predicted"/>
<dbReference type="Pfam" id="PF13527">
    <property type="entry name" value="Acetyltransf_9"/>
    <property type="match status" value="1"/>
</dbReference>
<dbReference type="CDD" id="cd04301">
    <property type="entry name" value="NAT_SF"/>
    <property type="match status" value="1"/>
</dbReference>
<dbReference type="SUPFAM" id="SSF55729">
    <property type="entry name" value="Acyl-CoA N-acyltransferases (Nat)"/>
    <property type="match status" value="1"/>
</dbReference>
<dbReference type="GO" id="GO:0016746">
    <property type="term" value="F:acyltransferase activity"/>
    <property type="evidence" value="ECO:0007669"/>
    <property type="project" value="UniProtKB-KW"/>
</dbReference>
<dbReference type="EMBL" id="JBHUCM010000038">
    <property type="protein sequence ID" value="MFD1543124.1"/>
    <property type="molecule type" value="Genomic_DNA"/>
</dbReference>
<dbReference type="Gene3D" id="3.30.1050.10">
    <property type="entry name" value="SCP2 sterol-binding domain"/>
    <property type="match status" value="1"/>
</dbReference>
<dbReference type="Gene3D" id="3.40.630.30">
    <property type="match status" value="2"/>
</dbReference>
<dbReference type="Pfam" id="PF13530">
    <property type="entry name" value="SCP2_2"/>
    <property type="match status" value="1"/>
</dbReference>
<evidence type="ECO:0000313" key="2">
    <source>
        <dbReference type="EMBL" id="MFD1543124.1"/>
    </source>
</evidence>
<dbReference type="InterPro" id="IPR025559">
    <property type="entry name" value="Eis_dom"/>
</dbReference>
<keyword evidence="3" id="KW-1185">Reference proteome</keyword>
<accession>A0ABW4GL73</accession>